<evidence type="ECO:0000259" key="4">
    <source>
        <dbReference type="SMART" id="SM00903"/>
    </source>
</evidence>
<comment type="similarity">
    <text evidence="3">Belongs to the flavoredoxin family.</text>
</comment>
<dbReference type="Gene3D" id="2.30.110.10">
    <property type="entry name" value="Electron Transport, Fmn-binding Protein, Chain A"/>
    <property type="match status" value="1"/>
</dbReference>
<dbReference type="InterPro" id="IPR052174">
    <property type="entry name" value="Flavoredoxin"/>
</dbReference>
<dbReference type="GO" id="GO:0016646">
    <property type="term" value="F:oxidoreductase activity, acting on the CH-NH group of donors, NAD or NADP as acceptor"/>
    <property type="evidence" value="ECO:0007669"/>
    <property type="project" value="UniProtKB-ARBA"/>
</dbReference>
<keyword evidence="2" id="KW-0285">Flavoprotein</keyword>
<dbReference type="SMART" id="SM00903">
    <property type="entry name" value="Flavin_Reduct"/>
    <property type="match status" value="1"/>
</dbReference>
<reference evidence="5" key="1">
    <citation type="submission" date="2019-02" db="EMBL/GenBank/DDBJ databases">
        <authorList>
            <person name="Gruber-Vodicka R. H."/>
            <person name="Seah K. B. B."/>
        </authorList>
    </citation>
    <scope>NUCLEOTIDE SEQUENCE</scope>
    <source>
        <strain evidence="5">BECK_BZ197</strain>
    </source>
</reference>
<evidence type="ECO:0000256" key="2">
    <source>
        <dbReference type="ARBA" id="ARBA00022630"/>
    </source>
</evidence>
<evidence type="ECO:0000256" key="1">
    <source>
        <dbReference type="ARBA" id="ARBA00001917"/>
    </source>
</evidence>
<dbReference type="AlphaFoldDB" id="A0A450X8N2"/>
<dbReference type="PANTHER" id="PTHR43567:SF1">
    <property type="entry name" value="FLAVOREDOXIN"/>
    <property type="match status" value="1"/>
</dbReference>
<evidence type="ECO:0000313" key="5">
    <source>
        <dbReference type="EMBL" id="VFK25672.1"/>
    </source>
</evidence>
<comment type="cofactor">
    <cofactor evidence="1">
        <name>FMN</name>
        <dbReference type="ChEBI" id="CHEBI:58210"/>
    </cofactor>
</comment>
<dbReference type="PANTHER" id="PTHR43567">
    <property type="entry name" value="FLAVOREDOXIN-RELATED-RELATED"/>
    <property type="match status" value="1"/>
</dbReference>
<dbReference type="EMBL" id="CAADFO010000015">
    <property type="protein sequence ID" value="VFK25672.1"/>
    <property type="molecule type" value="Genomic_DNA"/>
</dbReference>
<dbReference type="InterPro" id="IPR012349">
    <property type="entry name" value="Split_barrel_FMN-bd"/>
</dbReference>
<sequence length="196" mass="21214">MPKTIQTDPTQWFPMPAMLVTCASPEGKPNVMSIGYVGFCCWDPPIISLGINESRYTRAILAQTGEFVVNVPDADSIVAMDYCGFVSGVTVDKFAASGLTPVPATKVQAPLIAECPVNLECRVNTIIELGSHHLIIAKVLVTHVGSDVIDDSTKLMPVILMSRFYTGGLRRLHPFGVSGGRPPEDVHYIEPEGERS</sequence>
<proteinExistence type="inferred from homology"/>
<dbReference type="InterPro" id="IPR002563">
    <property type="entry name" value="Flavin_Rdtase-like_dom"/>
</dbReference>
<dbReference type="SUPFAM" id="SSF50475">
    <property type="entry name" value="FMN-binding split barrel"/>
    <property type="match status" value="1"/>
</dbReference>
<dbReference type="GO" id="GO:0010181">
    <property type="term" value="F:FMN binding"/>
    <property type="evidence" value="ECO:0007669"/>
    <property type="project" value="InterPro"/>
</dbReference>
<evidence type="ECO:0000256" key="3">
    <source>
        <dbReference type="ARBA" id="ARBA00038054"/>
    </source>
</evidence>
<protein>
    <submittedName>
        <fullName evidence="5">NADH-FMN oxidoreductase RutF, flavin reductase (DIM6/NTAB) family</fullName>
    </submittedName>
</protein>
<organism evidence="5">
    <name type="scientific">Candidatus Kentrum sp. MB</name>
    <dbReference type="NCBI Taxonomy" id="2138164"/>
    <lineage>
        <taxon>Bacteria</taxon>
        <taxon>Pseudomonadati</taxon>
        <taxon>Pseudomonadota</taxon>
        <taxon>Gammaproteobacteria</taxon>
        <taxon>Candidatus Kentrum</taxon>
    </lineage>
</organism>
<accession>A0A450X8N2</accession>
<gene>
    <name evidence="5" type="ORF">BECKMB1821G_GA0114241_101524</name>
</gene>
<feature type="domain" description="Flavin reductase like" evidence="4">
    <location>
        <begin position="13"/>
        <end position="149"/>
    </location>
</feature>
<dbReference type="Pfam" id="PF01613">
    <property type="entry name" value="Flavin_Reduct"/>
    <property type="match status" value="1"/>
</dbReference>
<name>A0A450X8N2_9GAMM</name>